<feature type="region of interest" description="Disordered" evidence="1">
    <location>
        <begin position="33"/>
        <end position="106"/>
    </location>
</feature>
<evidence type="ECO:0000313" key="3">
    <source>
        <dbReference type="EMBL" id="SET89664.1"/>
    </source>
</evidence>
<sequence>MRMSRMSAIMFATVLSAAQLSACGRYAEIETAGQTADATSGETAPEMGGSAVGEGAAGEGTAAESGSQAGETPSADPGTQAPVESGAGDGAQSLIPESGNPEASDQGADAEAFFNQSGMSKEEAAAFVSTFLEAVKADNREAVAGMIRYPRQVKTPAGEAQVAGAEEFLAYYDEIFTPDFRKKLEETPATDLFCKDGLIGLGDGSVWFYPATVEDDMSIASVNVSADRYVRYGGPSGVQPG</sequence>
<keyword evidence="4" id="KW-1185">Reference proteome</keyword>
<evidence type="ECO:0008006" key="5">
    <source>
        <dbReference type="Google" id="ProtNLM"/>
    </source>
</evidence>
<evidence type="ECO:0000256" key="2">
    <source>
        <dbReference type="SAM" id="SignalP"/>
    </source>
</evidence>
<feature type="chain" id="PRO_5011435025" description="DUF3887 domain-containing protein" evidence="2">
    <location>
        <begin position="28"/>
        <end position="241"/>
    </location>
</feature>
<proteinExistence type="predicted"/>
<organism evidence="3 4">
    <name type="scientific">Enterocloster lavalensis</name>
    <dbReference type="NCBI Taxonomy" id="460384"/>
    <lineage>
        <taxon>Bacteria</taxon>
        <taxon>Bacillati</taxon>
        <taxon>Bacillota</taxon>
        <taxon>Clostridia</taxon>
        <taxon>Lachnospirales</taxon>
        <taxon>Lachnospiraceae</taxon>
        <taxon>Enterocloster</taxon>
    </lineage>
</organism>
<evidence type="ECO:0000313" key="4">
    <source>
        <dbReference type="Proteomes" id="UP000198508"/>
    </source>
</evidence>
<feature type="compositionally biased region" description="Polar residues" evidence="1">
    <location>
        <begin position="33"/>
        <end position="42"/>
    </location>
</feature>
<protein>
    <recommendedName>
        <fullName evidence="5">DUF3887 domain-containing protein</fullName>
    </recommendedName>
</protein>
<dbReference type="AlphaFoldDB" id="A0A1I0I249"/>
<dbReference type="Proteomes" id="UP000198508">
    <property type="component" value="Unassembled WGS sequence"/>
</dbReference>
<dbReference type="EMBL" id="FOIM01000018">
    <property type="protein sequence ID" value="SET89664.1"/>
    <property type="molecule type" value="Genomic_DNA"/>
</dbReference>
<dbReference type="RefSeq" id="WP_139201175.1">
    <property type="nucleotide sequence ID" value="NZ_FOIM01000018.1"/>
</dbReference>
<keyword evidence="2" id="KW-0732">Signal</keyword>
<name>A0A1I0I249_9FIRM</name>
<accession>A0A1I0I249</accession>
<reference evidence="4" key="1">
    <citation type="submission" date="2016-10" db="EMBL/GenBank/DDBJ databases">
        <authorList>
            <person name="Varghese N."/>
            <person name="Submissions S."/>
        </authorList>
    </citation>
    <scope>NUCLEOTIDE SEQUENCE [LARGE SCALE GENOMIC DNA]</scope>
    <source>
        <strain evidence="4">NLAE-zl-G277</strain>
    </source>
</reference>
<dbReference type="GeneID" id="93280119"/>
<feature type="signal peptide" evidence="2">
    <location>
        <begin position="1"/>
        <end position="27"/>
    </location>
</feature>
<dbReference type="STRING" id="460384.SAMN05216313_118102"/>
<evidence type="ECO:0000256" key="1">
    <source>
        <dbReference type="SAM" id="MobiDB-lite"/>
    </source>
</evidence>
<gene>
    <name evidence="3" type="ORF">SAMN05216313_118102</name>
</gene>
<feature type="compositionally biased region" description="Low complexity" evidence="1">
    <location>
        <begin position="59"/>
        <end position="71"/>
    </location>
</feature>